<accession>A0A2A2M563</accession>
<dbReference type="AlphaFoldDB" id="A0A2A2M563"/>
<sequence>MTQGLVRRTARHARLIRIAGTGLVQQRVRAQVIEGDIVLVQAVTQRLATGHATFGNASRWILLLHLPRRSLVANTAPALIAAFAEIQLMDTAHAVLRVVDLDRRLGVFGDGHDRSPICGLIQSTAPASQ</sequence>
<organism evidence="1 2">
    <name type="scientific">Diploscapter pachys</name>
    <dbReference type="NCBI Taxonomy" id="2018661"/>
    <lineage>
        <taxon>Eukaryota</taxon>
        <taxon>Metazoa</taxon>
        <taxon>Ecdysozoa</taxon>
        <taxon>Nematoda</taxon>
        <taxon>Chromadorea</taxon>
        <taxon>Rhabditida</taxon>
        <taxon>Rhabditina</taxon>
        <taxon>Rhabditomorpha</taxon>
        <taxon>Rhabditoidea</taxon>
        <taxon>Rhabditidae</taxon>
        <taxon>Diploscapter</taxon>
    </lineage>
</organism>
<reference evidence="1 2" key="1">
    <citation type="journal article" date="2017" name="Curr. Biol.">
        <title>Genome architecture and evolution of a unichromosomal asexual nematode.</title>
        <authorList>
            <person name="Fradin H."/>
            <person name="Zegar C."/>
            <person name="Gutwein M."/>
            <person name="Lucas J."/>
            <person name="Kovtun M."/>
            <person name="Corcoran D."/>
            <person name="Baugh L.R."/>
            <person name="Kiontke K."/>
            <person name="Gunsalus K."/>
            <person name="Fitch D.H."/>
            <person name="Piano F."/>
        </authorList>
    </citation>
    <scope>NUCLEOTIDE SEQUENCE [LARGE SCALE GENOMIC DNA]</scope>
    <source>
        <strain evidence="1">PF1309</strain>
    </source>
</reference>
<proteinExistence type="predicted"/>
<comment type="caution">
    <text evidence="1">The sequence shown here is derived from an EMBL/GenBank/DDBJ whole genome shotgun (WGS) entry which is preliminary data.</text>
</comment>
<dbReference type="EMBL" id="LIAE01004970">
    <property type="protein sequence ID" value="PAV93600.1"/>
    <property type="molecule type" value="Genomic_DNA"/>
</dbReference>
<evidence type="ECO:0000313" key="1">
    <source>
        <dbReference type="EMBL" id="PAV93600.1"/>
    </source>
</evidence>
<keyword evidence="2" id="KW-1185">Reference proteome</keyword>
<name>A0A2A2M563_9BILA</name>
<protein>
    <submittedName>
        <fullName evidence="1">Uncharacterized protein</fullName>
    </submittedName>
</protein>
<gene>
    <name evidence="1" type="ORF">WR25_08541</name>
</gene>
<dbReference type="Proteomes" id="UP000218231">
    <property type="component" value="Unassembled WGS sequence"/>
</dbReference>
<evidence type="ECO:0000313" key="2">
    <source>
        <dbReference type="Proteomes" id="UP000218231"/>
    </source>
</evidence>